<dbReference type="Pfam" id="PF13091">
    <property type="entry name" value="PLDc_2"/>
    <property type="match status" value="1"/>
</dbReference>
<dbReference type="OrthoDB" id="9997422at2759"/>
<reference evidence="2 3" key="1">
    <citation type="journal article" date="2016" name="Sci. Rep.">
        <title>Peltaster fructicola genome reveals evolution from an invasive phytopathogen to an ectophytic parasite.</title>
        <authorList>
            <person name="Xu C."/>
            <person name="Chen H."/>
            <person name="Gleason M.L."/>
            <person name="Xu J.R."/>
            <person name="Liu H."/>
            <person name="Zhang R."/>
            <person name="Sun G."/>
        </authorList>
    </citation>
    <scope>NUCLEOTIDE SEQUENCE [LARGE SCALE GENOMIC DNA]</scope>
    <source>
        <strain evidence="2 3">LNHT1506</strain>
    </source>
</reference>
<dbReference type="EMBL" id="CP051140">
    <property type="protein sequence ID" value="QIW97701.1"/>
    <property type="molecule type" value="Genomic_DNA"/>
</dbReference>
<name>A0A6H0XSF5_9PEZI</name>
<dbReference type="PROSITE" id="PS50035">
    <property type="entry name" value="PLD"/>
    <property type="match status" value="2"/>
</dbReference>
<dbReference type="CDD" id="cd00138">
    <property type="entry name" value="PLDc_SF"/>
    <property type="match status" value="2"/>
</dbReference>
<evidence type="ECO:0000313" key="3">
    <source>
        <dbReference type="Proteomes" id="UP000503462"/>
    </source>
</evidence>
<dbReference type="Proteomes" id="UP000503462">
    <property type="component" value="Chromosome 2"/>
</dbReference>
<dbReference type="Gene3D" id="3.30.870.10">
    <property type="entry name" value="Endonuclease Chain A"/>
    <property type="match status" value="2"/>
</dbReference>
<organism evidence="2 3">
    <name type="scientific">Peltaster fructicola</name>
    <dbReference type="NCBI Taxonomy" id="286661"/>
    <lineage>
        <taxon>Eukaryota</taxon>
        <taxon>Fungi</taxon>
        <taxon>Dikarya</taxon>
        <taxon>Ascomycota</taxon>
        <taxon>Pezizomycotina</taxon>
        <taxon>Dothideomycetes</taxon>
        <taxon>Dothideomycetes incertae sedis</taxon>
        <taxon>Peltaster</taxon>
    </lineage>
</organism>
<dbReference type="InterPro" id="IPR025202">
    <property type="entry name" value="PLD-like_dom"/>
</dbReference>
<dbReference type="GO" id="GO:0030572">
    <property type="term" value="F:phosphatidyltransferase activity"/>
    <property type="evidence" value="ECO:0007669"/>
    <property type="project" value="UniProtKB-ARBA"/>
</dbReference>
<evidence type="ECO:0000259" key="1">
    <source>
        <dbReference type="PROSITE" id="PS50035"/>
    </source>
</evidence>
<sequence>MTSKTHITDKLLQQCASSESVSALLAKDPTLAPHHAISKLYHPEGFTLLDTAPPHHRAVITPEELERAYQCGKWGPTRPSELFLQMFHESLLPLQHDPLMGVCSPSMLGSCGVVPLTVISALPDICRHMSNLIARAEKEVFLATNFWMDGESTWLITDALRELSKRAGQRGEKAVVKILYDRGNLKQFVDNHQVVPEKTYTGKAIKLPSKDEIPHIELEVVNYHRPLLGTFHSKFMVVDRKYGVISSNNIQDNDNVEMMCHVEGPIVDSLYDTALISWHNAMKPPLPSHNTPAADGGIPAHERPSFHALFDEHGEVATRNAVPQNQSTLETTVGETGTSRSLTEVEAAGEKVDLPIHTGGDPHYDPDIAAEVTRMQSVLTPHHGEMHNDVVCRHLNRATHQDTKKSGPECAHDDEMTPMIPHNAQALVPMALVNRKPYGAANNHCIYTPQNEAWLAGLRYAKKSVFIQTPDLNYHSLLDEIKNAVKRGIEVTYIVCLGYNDAGELLPGQGGHNEMVASKLCETLSSQERSNLHILYYVGKDQDHPIHNKFKARSCHIKLMIVDEHVGIIGNGNQDTQSWCHSQEVNVMLDSADICQKWMVALRRNQNSFKYGAADDDGVWRGKDGKEAEGAIGKDPGKFGWAKGIVGAVQRVRGAGGF</sequence>
<gene>
    <name evidence="2" type="ORF">AMS68_003219</name>
</gene>
<dbReference type="InterPro" id="IPR001736">
    <property type="entry name" value="PLipase_D/transphosphatidylase"/>
</dbReference>
<dbReference type="SMART" id="SM00155">
    <property type="entry name" value="PLDc"/>
    <property type="match status" value="2"/>
</dbReference>
<feature type="domain" description="PLD phosphodiesterase" evidence="1">
    <location>
        <begin position="227"/>
        <end position="254"/>
    </location>
</feature>
<keyword evidence="3" id="KW-1185">Reference proteome</keyword>
<feature type="domain" description="PLD phosphodiesterase" evidence="1">
    <location>
        <begin position="551"/>
        <end position="578"/>
    </location>
</feature>
<accession>A0A6H0XSF5</accession>
<evidence type="ECO:0000313" key="2">
    <source>
        <dbReference type="EMBL" id="QIW97701.1"/>
    </source>
</evidence>
<dbReference type="SUPFAM" id="SSF56024">
    <property type="entry name" value="Phospholipase D/nuclease"/>
    <property type="match status" value="2"/>
</dbReference>
<dbReference type="PANTHER" id="PTHR21248:SF22">
    <property type="entry name" value="PHOSPHOLIPASE D"/>
    <property type="match status" value="1"/>
</dbReference>
<dbReference type="AlphaFoldDB" id="A0A6H0XSF5"/>
<dbReference type="GO" id="GO:0032049">
    <property type="term" value="P:cardiolipin biosynthetic process"/>
    <property type="evidence" value="ECO:0007669"/>
    <property type="project" value="UniProtKB-ARBA"/>
</dbReference>
<protein>
    <recommendedName>
        <fullName evidence="1">PLD phosphodiesterase domain-containing protein</fullName>
    </recommendedName>
</protein>
<proteinExistence type="predicted"/>
<dbReference type="PANTHER" id="PTHR21248">
    <property type="entry name" value="CARDIOLIPIN SYNTHASE"/>
    <property type="match status" value="1"/>
</dbReference>